<evidence type="ECO:0000313" key="6">
    <source>
        <dbReference type="Proteomes" id="UP000034085"/>
    </source>
</evidence>
<dbReference type="PATRIC" id="fig|1261127.3.peg.4647"/>
<sequence>MPFITKTAAQIRDDLLRDIKNLLQLSDEKLGPDSDWYVRASSVASVAEGLYQHQGWIVRQIFPDTADAEYLYLHARTRGLTKKAANSASGTAVFTGDSGSTAAAGLVFKRDSVSWTTTQDITIGAGGTATVNAVSSLAGASGNTTATTTATLTTTPDGFDSTVSVGVMSGGTDEESDAELLSRLLEIIRRPPAGGNKYDYKRWALEVSGVSAAYVYPLRRGLGTVDVVVTSAGGLPSQDVIDRTQAYIDDLRPVTAKNTQVIMPAIHTFNVLVKVALDGITLADATTAITSVLQDDDSRREPGVAFIRSQAGTLISLVPGISDYEIVTPAANIQPVIDEEQVEWFRLGNVEVELL</sequence>
<gene>
    <name evidence="5" type="ORF">F384_22410</name>
</gene>
<dbReference type="OrthoDB" id="7565172at2"/>
<name>A0A0F6TYK8_CITAM</name>
<dbReference type="Pfam" id="PF26078">
    <property type="entry name" value="Baseplate_J_M"/>
    <property type="match status" value="1"/>
</dbReference>
<feature type="domain" description="Baseplate J-like central" evidence="3">
    <location>
        <begin position="192"/>
        <end position="257"/>
    </location>
</feature>
<organism evidence="5 6">
    <name type="scientific">Citrobacter amalonaticus Y19</name>
    <dbReference type="NCBI Taxonomy" id="1261127"/>
    <lineage>
        <taxon>Bacteria</taxon>
        <taxon>Pseudomonadati</taxon>
        <taxon>Pseudomonadota</taxon>
        <taxon>Gammaproteobacteria</taxon>
        <taxon>Enterobacterales</taxon>
        <taxon>Enterobacteriaceae</taxon>
        <taxon>Citrobacter</taxon>
    </lineage>
</organism>
<protein>
    <submittedName>
        <fullName evidence="5">Tail protein</fullName>
    </submittedName>
</protein>
<evidence type="ECO:0000256" key="1">
    <source>
        <dbReference type="ARBA" id="ARBA00038087"/>
    </source>
</evidence>
<comment type="similarity">
    <text evidence="1">Belongs to the Mu gp47/PBSX XkdT family.</text>
</comment>
<dbReference type="InterPro" id="IPR058530">
    <property type="entry name" value="Baseplate_J-like_C"/>
</dbReference>
<proteinExistence type="inferred from homology"/>
<dbReference type="Pfam" id="PF04865">
    <property type="entry name" value="Baseplate_J"/>
    <property type="match status" value="1"/>
</dbReference>
<dbReference type="Proteomes" id="UP000034085">
    <property type="component" value="Chromosome"/>
</dbReference>
<evidence type="ECO:0000259" key="2">
    <source>
        <dbReference type="Pfam" id="PF04865"/>
    </source>
</evidence>
<evidence type="ECO:0000259" key="3">
    <source>
        <dbReference type="Pfam" id="PF26078"/>
    </source>
</evidence>
<dbReference type="AlphaFoldDB" id="A0A0F6TYK8"/>
<dbReference type="HOGENOM" id="CLU_039609_1_0_6"/>
<dbReference type="RefSeq" id="WP_046493929.1">
    <property type="nucleotide sequence ID" value="NZ_CP011132.1"/>
</dbReference>
<evidence type="ECO:0000259" key="4">
    <source>
        <dbReference type="Pfam" id="PF26079"/>
    </source>
</evidence>
<dbReference type="PANTHER" id="PTHR37829:SF3">
    <property type="entry name" value="PROTEIN JAYE-RELATED"/>
    <property type="match status" value="1"/>
</dbReference>
<accession>A0A0F6TYK8</accession>
<reference evidence="5 6" key="1">
    <citation type="journal article" date="2013" name="Appl. Microbiol. Biotechnol.">
        <title>Glycerol assimilation and production of 1,3-propanediol by Citrobacter amalonaticus Y19.</title>
        <authorList>
            <person name="Ainala S.K."/>
            <person name="Ashok S."/>
            <person name="Ko Y."/>
            <person name="Park S."/>
        </authorList>
    </citation>
    <scope>NUCLEOTIDE SEQUENCE [LARGE SCALE GENOMIC DNA]</scope>
    <source>
        <strain evidence="5 6">Y19</strain>
    </source>
</reference>
<dbReference type="EMBL" id="CP011132">
    <property type="protein sequence ID" value="AKE61117.1"/>
    <property type="molecule type" value="Genomic_DNA"/>
</dbReference>
<feature type="domain" description="Baseplate protein J-like barrel" evidence="2">
    <location>
        <begin position="91"/>
        <end position="171"/>
    </location>
</feature>
<evidence type="ECO:0000313" key="5">
    <source>
        <dbReference type="EMBL" id="AKE61117.1"/>
    </source>
</evidence>
<dbReference type="PANTHER" id="PTHR37829">
    <property type="entry name" value="PHAGE-LIKE ELEMENT PBSX PROTEIN XKDT"/>
    <property type="match status" value="1"/>
</dbReference>
<dbReference type="InterPro" id="IPR058531">
    <property type="entry name" value="Baseplate_J_M"/>
</dbReference>
<dbReference type="InterPro" id="IPR052399">
    <property type="entry name" value="Phage_Baseplate_Assmbl_Protein"/>
</dbReference>
<dbReference type="Pfam" id="PF26079">
    <property type="entry name" value="Baseplate_J_C"/>
    <property type="match status" value="1"/>
</dbReference>
<feature type="domain" description="Baseplate J-like C-terminal" evidence="4">
    <location>
        <begin position="280"/>
        <end position="352"/>
    </location>
</feature>
<dbReference type="InterPro" id="IPR006949">
    <property type="entry name" value="Barrel_Baseplate_J-like"/>
</dbReference>
<dbReference type="KEGG" id="cama:F384_22410"/>